<reference evidence="4 5" key="1">
    <citation type="submission" date="2015-11" db="EMBL/GenBank/DDBJ databases">
        <title>Description and complete genome sequence of a novel strain predominating in hypersaline microbial mats and representing a new family of the Bacteriodetes phylum.</title>
        <authorList>
            <person name="Spring S."/>
            <person name="Bunk B."/>
            <person name="Sproer C."/>
            <person name="Klenk H.-P."/>
        </authorList>
    </citation>
    <scope>NUCLEOTIDE SEQUENCE [LARGE SCALE GENOMIC DNA]</scope>
    <source>
        <strain evidence="4 5">L21-Spi-D4</strain>
    </source>
</reference>
<dbReference type="Pfam" id="PF16328">
    <property type="entry name" value="DUF4961"/>
    <property type="match status" value="1"/>
</dbReference>
<feature type="chain" id="PRO_5006599622" evidence="2">
    <location>
        <begin position="24"/>
        <end position="1028"/>
    </location>
</feature>
<comment type="similarity">
    <text evidence="1">Belongs to the glycosyl hydrolase 13 family.</text>
</comment>
<dbReference type="Gene3D" id="2.60.40.2700">
    <property type="match status" value="1"/>
</dbReference>
<dbReference type="Gene3D" id="2.60.40.10">
    <property type="entry name" value="Immunoglobulins"/>
    <property type="match status" value="1"/>
</dbReference>
<keyword evidence="4" id="KW-0378">Hydrolase</keyword>
<dbReference type="Gene3D" id="3.20.20.80">
    <property type="entry name" value="Glycosidases"/>
    <property type="match status" value="1"/>
</dbReference>
<feature type="signal peptide" evidence="2">
    <location>
        <begin position="1"/>
        <end position="23"/>
    </location>
</feature>
<dbReference type="SUPFAM" id="SSF81296">
    <property type="entry name" value="E set domains"/>
    <property type="match status" value="1"/>
</dbReference>
<keyword evidence="2" id="KW-0732">Signal</keyword>
<evidence type="ECO:0000313" key="4">
    <source>
        <dbReference type="EMBL" id="ALO16389.1"/>
    </source>
</evidence>
<dbReference type="NCBIfam" id="TIGR04183">
    <property type="entry name" value="Por_Secre_tail"/>
    <property type="match status" value="1"/>
</dbReference>
<dbReference type="SUPFAM" id="SSF51445">
    <property type="entry name" value="(Trans)glycosidases"/>
    <property type="match status" value="1"/>
</dbReference>
<dbReference type="Proteomes" id="UP000064893">
    <property type="component" value="Chromosome"/>
</dbReference>
<evidence type="ECO:0000259" key="3">
    <source>
        <dbReference type="SMART" id="SM00642"/>
    </source>
</evidence>
<dbReference type="InterPro" id="IPR056284">
    <property type="entry name" value="AIR9-like_A9"/>
</dbReference>
<dbReference type="AlphaFoldDB" id="A0A0S2I2G5"/>
<evidence type="ECO:0000256" key="1">
    <source>
        <dbReference type="ARBA" id="ARBA00008061"/>
    </source>
</evidence>
<dbReference type="InterPro" id="IPR017853">
    <property type="entry name" value="GH"/>
</dbReference>
<protein>
    <submittedName>
        <fullName evidence="4">Malto-oligosyltrehalose trehalohydrolase</fullName>
        <ecNumber evidence="4">3.2.1.141</ecNumber>
    </submittedName>
</protein>
<name>A0A0S2I2G5_9BACT</name>
<sequence precursor="true">MQQIIRKISFLTLFITTLLYSNAQVIVTSPAYPTPDQSVTITFNADQGNAALAGYSGDIYAHTGVITSESTSASDWKYVVTEWGENTPGTQLSNISGDEWELTISPSIVDYYGVPQDETILQLAFVFRNEDGSIVGRAADGGDIYANVYSNPYEITWNAPSTSQIYSPGDIIDVDAVSLAAESMELSVNGAVVETANSTNLTYSFEATLSGINELVLNVTAPDSTYADTLEIVVRESTTTAALPSANLKDGINYIDDNTVTLVLYAPFKDFVFVNGSFSDWQLLPENQMYRTPDENRYWITLDNLTAGEEYAFQYIVDGEITIADPYTDKILDPWNDSYITESTYPNLMPYPTGDAEGIVSTFQTAQTPYNWQVENFTRPANEDLVIYELLVRDFVAAHDYQTLIDTINYLKNLGVNAIELMPVSEFEGNSSWGYNPSFYFAPDKYYGTKDDLKEFIDVCHQNGIAVILDMVLNHSYGQSPLVQLYFDPSAGDYGQPTPENPWYNETSPNPTYYWGFDFDHESPETKEFVNRVTTYWLDEYKFDGFRFDFTKGFTNTPGEGWSYDQSRIDILKDIADTIWNAAPGAYVILEHLTENSEEKILAEYGMLLWGNMNYSYLEASMGYITNSDFSGISYKNRSWNAPHLVGYMESHDEERMMFKNITYGNNTAVYDITQEEIALRRAELSTLFFLTVPGPKMIWQFGEMGYDYSIDYDCRVCEKPIRWDYLEEDGRRHLYNFYSQVIELRNSSDLYQTTNFNMDVGGDVKIITLEHNGEKTIIFGNFDVETQTYTPNLSGFANWYSFFEGGTEISGDTTFTLEPGQYRLLTTNMTTTPEWPNFPEARNVYITGDTEQGSTLTANYDYFDLNGDAEGSTEFQWYVSDDASGSGKRPISGATEQDLVLTRSAGDKYLSVVVKPVAQGTEYQTGLPAESGMFGPVNTSLSVQENEKSLPIIYPNPVSGDQLLSIKNVEQYQNIQIVNGAGQILNSFKIEGQKSINIDFTQYQQGFYFIKLQGTEHTVVEKIVKTP</sequence>
<dbReference type="PANTHER" id="PTHR43002">
    <property type="entry name" value="GLYCOGEN DEBRANCHING ENZYME"/>
    <property type="match status" value="1"/>
</dbReference>
<dbReference type="PATRIC" id="fig|1307839.3.peg.2904"/>
<evidence type="ECO:0000256" key="2">
    <source>
        <dbReference type="SAM" id="SignalP"/>
    </source>
</evidence>
<dbReference type="InterPro" id="IPR006047">
    <property type="entry name" value="GH13_cat_dom"/>
</dbReference>
<dbReference type="Pfam" id="PF00128">
    <property type="entry name" value="Alpha-amylase"/>
    <property type="match status" value="1"/>
</dbReference>
<keyword evidence="5" id="KW-1185">Reference proteome</keyword>
<keyword evidence="4" id="KW-0326">Glycosidase</keyword>
<evidence type="ECO:0000313" key="5">
    <source>
        <dbReference type="Proteomes" id="UP000064893"/>
    </source>
</evidence>
<organism evidence="4 5">
    <name type="scientific">Salinivirga cyanobacteriivorans</name>
    <dbReference type="NCBI Taxonomy" id="1307839"/>
    <lineage>
        <taxon>Bacteria</taxon>
        <taxon>Pseudomonadati</taxon>
        <taxon>Bacteroidota</taxon>
        <taxon>Bacteroidia</taxon>
        <taxon>Bacteroidales</taxon>
        <taxon>Salinivirgaceae</taxon>
        <taxon>Salinivirga</taxon>
    </lineage>
</organism>
<feature type="domain" description="Glycosyl hydrolase family 13 catalytic" evidence="3">
    <location>
        <begin position="389"/>
        <end position="746"/>
    </location>
</feature>
<dbReference type="Pfam" id="PF18962">
    <property type="entry name" value="Por_Secre_tail"/>
    <property type="match status" value="1"/>
</dbReference>
<dbReference type="InterPro" id="IPR013783">
    <property type="entry name" value="Ig-like_fold"/>
</dbReference>
<gene>
    <name evidence="4" type="primary">treZ</name>
    <name evidence="4" type="ORF">L21SP5_02766</name>
</gene>
<dbReference type="InterPro" id="IPR032522">
    <property type="entry name" value="DUF4961"/>
</dbReference>
<dbReference type="EMBL" id="CP013118">
    <property type="protein sequence ID" value="ALO16389.1"/>
    <property type="molecule type" value="Genomic_DNA"/>
</dbReference>
<dbReference type="InterPro" id="IPR026444">
    <property type="entry name" value="Secre_tail"/>
</dbReference>
<dbReference type="CDD" id="cd11350">
    <property type="entry name" value="AmyAc_4"/>
    <property type="match status" value="1"/>
</dbReference>
<dbReference type="GO" id="GO:0033942">
    <property type="term" value="F:4-alpha-D-(1-&gt;4)-alpha-D-glucanotrehalose trehalohydrolase activity"/>
    <property type="evidence" value="ECO:0007669"/>
    <property type="project" value="UniProtKB-EC"/>
</dbReference>
<accession>A0A0S2I2G5</accession>
<dbReference type="InterPro" id="IPR014756">
    <property type="entry name" value="Ig_E-set"/>
</dbReference>
<dbReference type="GO" id="GO:0005975">
    <property type="term" value="P:carbohydrate metabolic process"/>
    <property type="evidence" value="ECO:0007669"/>
    <property type="project" value="InterPro"/>
</dbReference>
<dbReference type="STRING" id="1307839.L21SP5_02766"/>
<dbReference type="KEGG" id="blq:L21SP5_02766"/>
<proteinExistence type="inferred from homology"/>
<dbReference type="OrthoDB" id="9761875at2"/>
<dbReference type="EC" id="3.2.1.141" evidence="4"/>
<dbReference type="Pfam" id="PF23197">
    <property type="entry name" value="IG_AIR9"/>
    <property type="match status" value="1"/>
</dbReference>
<dbReference type="SMART" id="SM00642">
    <property type="entry name" value="Aamy"/>
    <property type="match status" value="1"/>
</dbReference>
<dbReference type="RefSeq" id="WP_057953766.1">
    <property type="nucleotide sequence ID" value="NZ_CP013118.1"/>
</dbReference>